<dbReference type="Proteomes" id="UP000728032">
    <property type="component" value="Unassembled WGS sequence"/>
</dbReference>
<dbReference type="PANTHER" id="PTHR24302">
    <property type="entry name" value="CYTOCHROME P450 FAMILY 3"/>
    <property type="match status" value="1"/>
</dbReference>
<evidence type="ECO:0000256" key="4">
    <source>
        <dbReference type="ARBA" id="ARBA00023002"/>
    </source>
</evidence>
<keyword evidence="4" id="KW-0560">Oxidoreductase</keyword>
<evidence type="ECO:0000256" key="3">
    <source>
        <dbReference type="ARBA" id="ARBA00022723"/>
    </source>
</evidence>
<dbReference type="Gene3D" id="1.10.630.10">
    <property type="entry name" value="Cytochrome P450"/>
    <property type="match status" value="1"/>
</dbReference>
<dbReference type="SUPFAM" id="SSF48264">
    <property type="entry name" value="Cytochrome P450"/>
    <property type="match status" value="1"/>
</dbReference>
<dbReference type="EMBL" id="OC933416">
    <property type="protein sequence ID" value="CAD7659876.1"/>
    <property type="molecule type" value="Genomic_DNA"/>
</dbReference>
<keyword evidence="6" id="KW-0503">Monooxygenase</keyword>
<evidence type="ECO:0008006" key="9">
    <source>
        <dbReference type="Google" id="ProtNLM"/>
    </source>
</evidence>
<keyword evidence="3" id="KW-0479">Metal-binding</keyword>
<name>A0A7R9MGL7_9ACAR</name>
<accession>A0A7R9MGL7</accession>
<protein>
    <recommendedName>
        <fullName evidence="9">Cytochrome P450</fullName>
    </recommendedName>
</protein>
<dbReference type="GO" id="GO:0005506">
    <property type="term" value="F:iron ion binding"/>
    <property type="evidence" value="ECO:0007669"/>
    <property type="project" value="InterPro"/>
</dbReference>
<dbReference type="AlphaFoldDB" id="A0A7R9MGL7"/>
<gene>
    <name evidence="7" type="ORF">ONB1V03_LOCUS16447</name>
</gene>
<keyword evidence="2" id="KW-0349">Heme</keyword>
<organism evidence="7">
    <name type="scientific">Oppiella nova</name>
    <dbReference type="NCBI Taxonomy" id="334625"/>
    <lineage>
        <taxon>Eukaryota</taxon>
        <taxon>Metazoa</taxon>
        <taxon>Ecdysozoa</taxon>
        <taxon>Arthropoda</taxon>
        <taxon>Chelicerata</taxon>
        <taxon>Arachnida</taxon>
        <taxon>Acari</taxon>
        <taxon>Acariformes</taxon>
        <taxon>Sarcoptiformes</taxon>
        <taxon>Oribatida</taxon>
        <taxon>Brachypylina</taxon>
        <taxon>Oppioidea</taxon>
        <taxon>Oppiidae</taxon>
        <taxon>Oppiella</taxon>
    </lineage>
</organism>
<evidence type="ECO:0000313" key="7">
    <source>
        <dbReference type="EMBL" id="CAD7659876.1"/>
    </source>
</evidence>
<dbReference type="GO" id="GO:0008395">
    <property type="term" value="F:steroid hydroxylase activity"/>
    <property type="evidence" value="ECO:0007669"/>
    <property type="project" value="TreeGrafter"/>
</dbReference>
<reference evidence="7" key="1">
    <citation type="submission" date="2020-11" db="EMBL/GenBank/DDBJ databases">
        <authorList>
            <person name="Tran Van P."/>
        </authorList>
    </citation>
    <scope>NUCLEOTIDE SEQUENCE</scope>
</reference>
<evidence type="ECO:0000256" key="1">
    <source>
        <dbReference type="ARBA" id="ARBA00010617"/>
    </source>
</evidence>
<dbReference type="Pfam" id="PF00067">
    <property type="entry name" value="p450"/>
    <property type="match status" value="1"/>
</dbReference>
<proteinExistence type="inferred from homology"/>
<dbReference type="GO" id="GO:0020037">
    <property type="term" value="F:heme binding"/>
    <property type="evidence" value="ECO:0007669"/>
    <property type="project" value="InterPro"/>
</dbReference>
<evidence type="ECO:0000313" key="8">
    <source>
        <dbReference type="Proteomes" id="UP000728032"/>
    </source>
</evidence>
<dbReference type="InterPro" id="IPR050705">
    <property type="entry name" value="Cytochrome_P450_3A"/>
</dbReference>
<comment type="similarity">
    <text evidence="1">Belongs to the cytochrome P450 family.</text>
</comment>
<dbReference type="EMBL" id="CAJPVJ010018591">
    <property type="protein sequence ID" value="CAG2177014.1"/>
    <property type="molecule type" value="Genomic_DNA"/>
</dbReference>
<dbReference type="GO" id="GO:0016705">
    <property type="term" value="F:oxidoreductase activity, acting on paired donors, with incorporation or reduction of molecular oxygen"/>
    <property type="evidence" value="ECO:0007669"/>
    <property type="project" value="InterPro"/>
</dbReference>
<keyword evidence="5" id="KW-0408">Iron</keyword>
<dbReference type="PANTHER" id="PTHR24302:SF15">
    <property type="entry name" value="FATTY-ACID PEROXYGENASE"/>
    <property type="match status" value="1"/>
</dbReference>
<dbReference type="OrthoDB" id="8251073at2759"/>
<dbReference type="InterPro" id="IPR001128">
    <property type="entry name" value="Cyt_P450"/>
</dbReference>
<keyword evidence="8" id="KW-1185">Reference proteome</keyword>
<sequence>MVLYGILCSLPILYGVFREWTRVFNYWTDKGIPGPKPVIGFGNTIGTYMRPKSHIEMDWIAKYGKIYGVFDGHKPVLRVADPRLIRQILVTDFDVFTNRTLFKDIHPIYSQNLFTSDGPNWRRLRSLISPTFSSAKMRQMYEMMGACATQLSRVVDGYAVDCTLIDVKQVFGNFALDVLAMCAFVRAYFGI</sequence>
<dbReference type="InterPro" id="IPR036396">
    <property type="entry name" value="Cyt_P450_sf"/>
</dbReference>
<evidence type="ECO:0000256" key="6">
    <source>
        <dbReference type="ARBA" id="ARBA00023033"/>
    </source>
</evidence>
<evidence type="ECO:0000256" key="2">
    <source>
        <dbReference type="ARBA" id="ARBA00022617"/>
    </source>
</evidence>
<evidence type="ECO:0000256" key="5">
    <source>
        <dbReference type="ARBA" id="ARBA00023004"/>
    </source>
</evidence>